<evidence type="ECO:0000256" key="4">
    <source>
        <dbReference type="PROSITE-ProRule" id="PRU01248"/>
    </source>
</evidence>
<accession>H0UM17</accession>
<reference evidence="7 8" key="1">
    <citation type="submission" date="2011-11" db="EMBL/GenBank/DDBJ databases">
        <title>The Noncontiguous Finished genome of Jonquetella anthropi DSM 22815.</title>
        <authorList>
            <consortium name="US DOE Joint Genome Institute (JGI-PGF)"/>
            <person name="Lucas S."/>
            <person name="Copeland A."/>
            <person name="Lapidus A."/>
            <person name="Glavina del Rio T."/>
            <person name="Dalin E."/>
            <person name="Tice H."/>
            <person name="Bruce D."/>
            <person name="Goodwin L."/>
            <person name="Pitluck S."/>
            <person name="Peters L."/>
            <person name="Mikhailova N."/>
            <person name="Held B."/>
            <person name="Kyrpides N."/>
            <person name="Mavromatis K."/>
            <person name="Ivanova N."/>
            <person name="Markowitz V."/>
            <person name="Cheng J.-F."/>
            <person name="Hugenholtz P."/>
            <person name="Woyke T."/>
            <person name="Wu D."/>
            <person name="Gronow S."/>
            <person name="Wellnitz S."/>
            <person name="Brambilla E."/>
            <person name="Klenk H.-P."/>
            <person name="Eisen J.A."/>
        </authorList>
    </citation>
    <scope>NUCLEOTIDE SEQUENCE [LARGE SCALE GENOMIC DNA]</scope>
    <source>
        <strain evidence="7 8">DSM 22815</strain>
    </source>
</reference>
<keyword evidence="2 4" id="KW-0238">DNA-binding</keyword>
<dbReference type="Proteomes" id="UP000003806">
    <property type="component" value="Chromosome"/>
</dbReference>
<dbReference type="EMBL" id="CM001376">
    <property type="protein sequence ID" value="EHM12559.1"/>
    <property type="molecule type" value="Genomic_DNA"/>
</dbReference>
<evidence type="ECO:0000256" key="2">
    <source>
        <dbReference type="ARBA" id="ARBA00023125"/>
    </source>
</evidence>
<evidence type="ECO:0000259" key="5">
    <source>
        <dbReference type="PROSITE" id="PS51898"/>
    </source>
</evidence>
<evidence type="ECO:0000259" key="6">
    <source>
        <dbReference type="PROSITE" id="PS51900"/>
    </source>
</evidence>
<evidence type="ECO:0000313" key="7">
    <source>
        <dbReference type="EMBL" id="EHM12559.1"/>
    </source>
</evidence>
<proteinExistence type="predicted"/>
<gene>
    <name evidence="7" type="ORF">JonanDRAFT_0128</name>
</gene>
<dbReference type="InterPro" id="IPR050090">
    <property type="entry name" value="Tyrosine_recombinase_XerCD"/>
</dbReference>
<feature type="domain" description="Tyr recombinase" evidence="5">
    <location>
        <begin position="109"/>
        <end position="292"/>
    </location>
</feature>
<organism evidence="7 8">
    <name type="scientific">Jonquetella anthropi DSM 22815</name>
    <dbReference type="NCBI Taxonomy" id="885272"/>
    <lineage>
        <taxon>Bacteria</taxon>
        <taxon>Thermotogati</taxon>
        <taxon>Synergistota</taxon>
        <taxon>Synergistia</taxon>
        <taxon>Synergistales</taxon>
        <taxon>Dethiosulfovibrionaceae</taxon>
        <taxon>Jonquetella</taxon>
    </lineage>
</organism>
<dbReference type="InterPro" id="IPR010998">
    <property type="entry name" value="Integrase_recombinase_N"/>
</dbReference>
<evidence type="ECO:0000313" key="8">
    <source>
        <dbReference type="Proteomes" id="UP000003806"/>
    </source>
</evidence>
<name>H0UM17_9BACT</name>
<dbReference type="Gene3D" id="1.10.150.130">
    <property type="match status" value="1"/>
</dbReference>
<keyword evidence="1" id="KW-0229">DNA integration</keyword>
<keyword evidence="3" id="KW-0233">DNA recombination</keyword>
<dbReference type="Gene3D" id="1.10.443.10">
    <property type="entry name" value="Intergrase catalytic core"/>
    <property type="match status" value="1"/>
</dbReference>
<dbReference type="PROSITE" id="PS51900">
    <property type="entry name" value="CB"/>
    <property type="match status" value="1"/>
</dbReference>
<dbReference type="PANTHER" id="PTHR30349">
    <property type="entry name" value="PHAGE INTEGRASE-RELATED"/>
    <property type="match status" value="1"/>
</dbReference>
<dbReference type="PROSITE" id="PS51898">
    <property type="entry name" value="TYR_RECOMBINASE"/>
    <property type="match status" value="1"/>
</dbReference>
<dbReference type="PANTHER" id="PTHR30349:SF81">
    <property type="entry name" value="TYROSINE RECOMBINASE XERC"/>
    <property type="match status" value="1"/>
</dbReference>
<dbReference type="AlphaFoldDB" id="H0UM17"/>
<dbReference type="OrthoDB" id="9801717at2"/>
<sequence>MNEQFDRSADDFADYLRFERQSSDHTVRSYARALAKWRSWCETSGADPMSPDDATTPRFIAAMREQDLASSTVQQTMAALRSWVRYRQSTGSAAASALRLPALPDKPRRLPQVLSDGEIDRLLESCSGESWMDVRDRTILQILADCGLRASEICSLTLASVDMDTRFLHVRGKGNKDRSVPFGASVADWLTKWLAVRADGHPTGGARSFLFASRTGDRLTRIDLWRLIRRRGERAGVAKARLHPHVLRHSVATRLLRRGMDLRTLQEFLGHSSIGTTEKYTHFDLELRDVYDRCHPHARLGGQTEDIS</sequence>
<dbReference type="HOGENOM" id="CLU_027562_9_2_0"/>
<dbReference type="RefSeq" id="WP_008522004.1">
    <property type="nucleotide sequence ID" value="NZ_CM001376.1"/>
</dbReference>
<dbReference type="SUPFAM" id="SSF47823">
    <property type="entry name" value="lambda integrase-like, N-terminal domain"/>
    <property type="match status" value="1"/>
</dbReference>
<dbReference type="SUPFAM" id="SSF56349">
    <property type="entry name" value="DNA breaking-rejoining enzymes"/>
    <property type="match status" value="1"/>
</dbReference>
<dbReference type="GO" id="GO:0015074">
    <property type="term" value="P:DNA integration"/>
    <property type="evidence" value="ECO:0007669"/>
    <property type="project" value="UniProtKB-KW"/>
</dbReference>
<dbReference type="InterPro" id="IPR044068">
    <property type="entry name" value="CB"/>
</dbReference>
<dbReference type="Pfam" id="PF00589">
    <property type="entry name" value="Phage_integrase"/>
    <property type="match status" value="1"/>
</dbReference>
<feature type="domain" description="Core-binding (CB)" evidence="6">
    <location>
        <begin position="3"/>
        <end position="88"/>
    </location>
</feature>
<dbReference type="STRING" id="885272.JonanDRAFT_0128"/>
<keyword evidence="8" id="KW-1185">Reference proteome</keyword>
<dbReference type="InterPro" id="IPR013762">
    <property type="entry name" value="Integrase-like_cat_sf"/>
</dbReference>
<evidence type="ECO:0000256" key="1">
    <source>
        <dbReference type="ARBA" id="ARBA00022908"/>
    </source>
</evidence>
<dbReference type="GO" id="GO:0003677">
    <property type="term" value="F:DNA binding"/>
    <property type="evidence" value="ECO:0007669"/>
    <property type="project" value="UniProtKB-UniRule"/>
</dbReference>
<dbReference type="Pfam" id="PF02899">
    <property type="entry name" value="Phage_int_SAM_1"/>
    <property type="match status" value="1"/>
</dbReference>
<dbReference type="InterPro" id="IPR011010">
    <property type="entry name" value="DNA_brk_join_enz"/>
</dbReference>
<dbReference type="GO" id="GO:0006310">
    <property type="term" value="P:DNA recombination"/>
    <property type="evidence" value="ECO:0007669"/>
    <property type="project" value="UniProtKB-KW"/>
</dbReference>
<evidence type="ECO:0000256" key="3">
    <source>
        <dbReference type="ARBA" id="ARBA00023172"/>
    </source>
</evidence>
<dbReference type="InterPro" id="IPR004107">
    <property type="entry name" value="Integrase_SAM-like_N"/>
</dbReference>
<dbReference type="InterPro" id="IPR002104">
    <property type="entry name" value="Integrase_catalytic"/>
</dbReference>
<dbReference type="eggNOG" id="COG4974">
    <property type="taxonomic scope" value="Bacteria"/>
</dbReference>
<protein>
    <submittedName>
        <fullName evidence="7">Site-specific recombinase XerD</fullName>
    </submittedName>
</protein>